<reference evidence="6" key="1">
    <citation type="submission" date="2025-08" db="UniProtKB">
        <authorList>
            <consortium name="RefSeq"/>
        </authorList>
    </citation>
    <scope>IDENTIFICATION</scope>
    <source>
        <tissue evidence="6">Whole body</tissue>
    </source>
</reference>
<feature type="signal peptide" evidence="4">
    <location>
        <begin position="1"/>
        <end position="19"/>
    </location>
</feature>
<protein>
    <submittedName>
        <fullName evidence="6">Leucine-rich repeat, immunoglobulin-like domain and transmembrane domain-containing protein 2</fullName>
    </submittedName>
</protein>
<dbReference type="PROSITE" id="PS51450">
    <property type="entry name" value="LRR"/>
    <property type="match status" value="1"/>
</dbReference>
<dbReference type="Gene3D" id="3.80.10.10">
    <property type="entry name" value="Ribonuclease Inhibitor"/>
    <property type="match status" value="1"/>
</dbReference>
<evidence type="ECO:0000256" key="3">
    <source>
        <dbReference type="ARBA" id="ARBA00022737"/>
    </source>
</evidence>
<dbReference type="KEGG" id="ccal:108625212"/>
<dbReference type="PANTHER" id="PTHR24369:SF210">
    <property type="entry name" value="CHAOPTIN-RELATED"/>
    <property type="match status" value="1"/>
</dbReference>
<keyword evidence="3" id="KW-0677">Repeat</keyword>
<keyword evidence="2 4" id="KW-0732">Signal</keyword>
<dbReference type="InterPro" id="IPR050541">
    <property type="entry name" value="LRR_TM_domain-containing"/>
</dbReference>
<gene>
    <name evidence="6" type="primary">LOC108625212</name>
</gene>
<name>A0AAJ7IYV8_9HYME</name>
<dbReference type="RefSeq" id="XP_017880505.1">
    <property type="nucleotide sequence ID" value="XM_018025016.2"/>
</dbReference>
<evidence type="ECO:0000256" key="4">
    <source>
        <dbReference type="SAM" id="SignalP"/>
    </source>
</evidence>
<dbReference type="Proteomes" id="UP000694925">
    <property type="component" value="Unplaced"/>
</dbReference>
<evidence type="ECO:0000313" key="5">
    <source>
        <dbReference type="Proteomes" id="UP000694925"/>
    </source>
</evidence>
<dbReference type="Pfam" id="PF13855">
    <property type="entry name" value="LRR_8"/>
    <property type="match status" value="1"/>
</dbReference>
<dbReference type="InterPro" id="IPR003591">
    <property type="entry name" value="Leu-rich_rpt_typical-subtyp"/>
</dbReference>
<sequence length="311" mass="35926">MDRLLNAFFIFNLLASAVAGPINCQTITNQRDKSVTFFCTELMNLLELGRAYTNSTSIEISDSKIAHISGHSFARFGATLVTLDLHGSGIETIDSFAFVGLTKLENLLLWGNKLKYVYRDWFVNMYNLKTLDLSFNSIEVIDYGVFQLLPNLRNFYFDYNQIRFIDYGMFAYLQNLKSVKFEKNPLSWGFRAHLIWQLENQHVKYSEDWEDWGWMNVVIKECSESGYGEIPKDTMLDCVVEKLLDYAFEIFSTNTIQQNVDCAMKARELVRCMRPTNTTSNTDNETARRVLEDYTAVLPTMSRSIARFSVS</sequence>
<dbReference type="PANTHER" id="PTHR24369">
    <property type="entry name" value="ANTIGEN BSP, PUTATIVE-RELATED"/>
    <property type="match status" value="1"/>
</dbReference>
<dbReference type="InterPro" id="IPR001611">
    <property type="entry name" value="Leu-rich_rpt"/>
</dbReference>
<dbReference type="InterPro" id="IPR032675">
    <property type="entry name" value="LRR_dom_sf"/>
</dbReference>
<organism evidence="5 6">
    <name type="scientific">Ceratina calcarata</name>
    <dbReference type="NCBI Taxonomy" id="156304"/>
    <lineage>
        <taxon>Eukaryota</taxon>
        <taxon>Metazoa</taxon>
        <taxon>Ecdysozoa</taxon>
        <taxon>Arthropoda</taxon>
        <taxon>Hexapoda</taxon>
        <taxon>Insecta</taxon>
        <taxon>Pterygota</taxon>
        <taxon>Neoptera</taxon>
        <taxon>Endopterygota</taxon>
        <taxon>Hymenoptera</taxon>
        <taxon>Apocrita</taxon>
        <taxon>Aculeata</taxon>
        <taxon>Apoidea</taxon>
        <taxon>Anthophila</taxon>
        <taxon>Apidae</taxon>
        <taxon>Ceratina</taxon>
        <taxon>Zadontomerus</taxon>
    </lineage>
</organism>
<accession>A0AAJ7IYV8</accession>
<proteinExistence type="predicted"/>
<evidence type="ECO:0000256" key="1">
    <source>
        <dbReference type="ARBA" id="ARBA00022614"/>
    </source>
</evidence>
<dbReference type="AlphaFoldDB" id="A0AAJ7IYV8"/>
<evidence type="ECO:0000256" key="2">
    <source>
        <dbReference type="ARBA" id="ARBA00022729"/>
    </source>
</evidence>
<feature type="chain" id="PRO_5042546295" evidence="4">
    <location>
        <begin position="20"/>
        <end position="311"/>
    </location>
</feature>
<evidence type="ECO:0000313" key="6">
    <source>
        <dbReference type="RefSeq" id="XP_017880505.1"/>
    </source>
</evidence>
<dbReference type="SUPFAM" id="SSF52058">
    <property type="entry name" value="L domain-like"/>
    <property type="match status" value="1"/>
</dbReference>
<dbReference type="GO" id="GO:0005886">
    <property type="term" value="C:plasma membrane"/>
    <property type="evidence" value="ECO:0007669"/>
    <property type="project" value="TreeGrafter"/>
</dbReference>
<keyword evidence="1" id="KW-0433">Leucine-rich repeat</keyword>
<dbReference type="GeneID" id="108625212"/>
<dbReference type="SMART" id="SM00369">
    <property type="entry name" value="LRR_TYP"/>
    <property type="match status" value="3"/>
</dbReference>
<keyword evidence="5" id="KW-1185">Reference proteome</keyword>